<gene>
    <name evidence="1" type="primary">RvY_07618-1</name>
    <name evidence="1" type="synonym">RvY_07618.1</name>
    <name evidence="1" type="ORF">RvY_07618</name>
</gene>
<reference evidence="1 2" key="1">
    <citation type="journal article" date="2016" name="Nat. Commun.">
        <title>Extremotolerant tardigrade genome and improved radiotolerance of human cultured cells by tardigrade-unique protein.</title>
        <authorList>
            <person name="Hashimoto T."/>
            <person name="Horikawa D.D."/>
            <person name="Saito Y."/>
            <person name="Kuwahara H."/>
            <person name="Kozuka-Hata H."/>
            <person name="Shin-I T."/>
            <person name="Minakuchi Y."/>
            <person name="Ohishi K."/>
            <person name="Motoyama A."/>
            <person name="Aizu T."/>
            <person name="Enomoto A."/>
            <person name="Kondo K."/>
            <person name="Tanaka S."/>
            <person name="Hara Y."/>
            <person name="Koshikawa S."/>
            <person name="Sagara H."/>
            <person name="Miura T."/>
            <person name="Yokobori S."/>
            <person name="Miyagawa K."/>
            <person name="Suzuki Y."/>
            <person name="Kubo T."/>
            <person name="Oyama M."/>
            <person name="Kohara Y."/>
            <person name="Fujiyama A."/>
            <person name="Arakawa K."/>
            <person name="Katayama T."/>
            <person name="Toyoda A."/>
            <person name="Kunieda T."/>
        </authorList>
    </citation>
    <scope>NUCLEOTIDE SEQUENCE [LARGE SCALE GENOMIC DNA]</scope>
    <source>
        <strain evidence="1 2">YOKOZUNA-1</strain>
    </source>
</reference>
<proteinExistence type="predicted"/>
<sequence>MLPHQSLRIMHPNFEHLIPRSELRATYKSLCRSIFFFRAFSSNAIAFRATIWSFKTEYWSAKPSHVVLYGRGAGS</sequence>
<evidence type="ECO:0000313" key="2">
    <source>
        <dbReference type="Proteomes" id="UP000186922"/>
    </source>
</evidence>
<dbReference type="EMBL" id="BDGG01000003">
    <property type="protein sequence ID" value="GAU96130.1"/>
    <property type="molecule type" value="Genomic_DNA"/>
</dbReference>
<comment type="caution">
    <text evidence="1">The sequence shown here is derived from an EMBL/GenBank/DDBJ whole genome shotgun (WGS) entry which is preliminary data.</text>
</comment>
<evidence type="ECO:0000313" key="1">
    <source>
        <dbReference type="EMBL" id="GAU96130.1"/>
    </source>
</evidence>
<dbReference type="AlphaFoldDB" id="A0A1D1V5F9"/>
<protein>
    <submittedName>
        <fullName evidence="1">Uncharacterized protein</fullName>
    </submittedName>
</protein>
<name>A0A1D1V5F9_RAMVA</name>
<organism evidence="1 2">
    <name type="scientific">Ramazzottius varieornatus</name>
    <name type="common">Water bear</name>
    <name type="synonym">Tardigrade</name>
    <dbReference type="NCBI Taxonomy" id="947166"/>
    <lineage>
        <taxon>Eukaryota</taxon>
        <taxon>Metazoa</taxon>
        <taxon>Ecdysozoa</taxon>
        <taxon>Tardigrada</taxon>
        <taxon>Eutardigrada</taxon>
        <taxon>Parachela</taxon>
        <taxon>Hypsibioidea</taxon>
        <taxon>Ramazzottiidae</taxon>
        <taxon>Ramazzottius</taxon>
    </lineage>
</organism>
<keyword evidence="2" id="KW-1185">Reference proteome</keyword>
<dbReference type="Proteomes" id="UP000186922">
    <property type="component" value="Unassembled WGS sequence"/>
</dbReference>
<accession>A0A1D1V5F9</accession>